<evidence type="ECO:0000313" key="1">
    <source>
        <dbReference type="EMBL" id="KIJ39582.1"/>
    </source>
</evidence>
<proteinExistence type="predicted"/>
<reference evidence="1 2" key="1">
    <citation type="submission" date="2014-06" db="EMBL/GenBank/DDBJ databases">
        <title>Evolutionary Origins and Diversification of the Mycorrhizal Mutualists.</title>
        <authorList>
            <consortium name="DOE Joint Genome Institute"/>
            <consortium name="Mycorrhizal Genomics Consortium"/>
            <person name="Kohler A."/>
            <person name="Kuo A."/>
            <person name="Nagy L.G."/>
            <person name="Floudas D."/>
            <person name="Copeland A."/>
            <person name="Barry K.W."/>
            <person name="Cichocki N."/>
            <person name="Veneault-Fourrey C."/>
            <person name="LaButti K."/>
            <person name="Lindquist E.A."/>
            <person name="Lipzen A."/>
            <person name="Lundell T."/>
            <person name="Morin E."/>
            <person name="Murat C."/>
            <person name="Riley R."/>
            <person name="Ohm R."/>
            <person name="Sun H."/>
            <person name="Tunlid A."/>
            <person name="Henrissat B."/>
            <person name="Grigoriev I.V."/>
            <person name="Hibbett D.S."/>
            <person name="Martin F."/>
        </authorList>
    </citation>
    <scope>NUCLEOTIDE SEQUENCE [LARGE SCALE GENOMIC DNA]</scope>
    <source>
        <strain evidence="1 2">SS14</strain>
    </source>
</reference>
<accession>A0A0C9VDU8</accession>
<dbReference type="EMBL" id="KN837151">
    <property type="protein sequence ID" value="KIJ39582.1"/>
    <property type="molecule type" value="Genomic_DNA"/>
</dbReference>
<sequence length="298" mass="32735">MTICAYTLHQTTIVSNQTSHSPATGFDERAEDPDYIPEPDLEDNVTFEVDSAGGTEQNWVFSLQENEVETQEVLDDSSSEDENVEVLGEKRKAREEKVDYLDVCTETAAVVAQEFWADKLISDAMVQKKVKLPTQAQATFSGCEQSSTFAKKKVLKDAAKGCTPLTVFVQTKTQQIQCDIHAPTPQLAPIPGSQPLPLKLEEDLVVETPQYISQIVQNPGVESQPKLIISEKVIPTQSQTDNGAPISVSQGEALEWLNPSIDEEDDPATSVMALVDKLIASAKWFKTFSALVHLHCKG</sequence>
<dbReference type="Proteomes" id="UP000054279">
    <property type="component" value="Unassembled WGS sequence"/>
</dbReference>
<dbReference type="HOGENOM" id="CLU_934375_0_0_1"/>
<dbReference type="OrthoDB" id="2681493at2759"/>
<organism evidence="1 2">
    <name type="scientific">Sphaerobolus stellatus (strain SS14)</name>
    <dbReference type="NCBI Taxonomy" id="990650"/>
    <lineage>
        <taxon>Eukaryota</taxon>
        <taxon>Fungi</taxon>
        <taxon>Dikarya</taxon>
        <taxon>Basidiomycota</taxon>
        <taxon>Agaricomycotina</taxon>
        <taxon>Agaricomycetes</taxon>
        <taxon>Phallomycetidae</taxon>
        <taxon>Geastrales</taxon>
        <taxon>Sphaerobolaceae</taxon>
        <taxon>Sphaerobolus</taxon>
    </lineage>
</organism>
<protein>
    <submittedName>
        <fullName evidence="1">Uncharacterized protein</fullName>
    </submittedName>
</protein>
<dbReference type="AlphaFoldDB" id="A0A0C9VDU8"/>
<evidence type="ECO:0000313" key="2">
    <source>
        <dbReference type="Proteomes" id="UP000054279"/>
    </source>
</evidence>
<name>A0A0C9VDU8_SPHS4</name>
<gene>
    <name evidence="1" type="ORF">M422DRAFT_257642</name>
</gene>
<keyword evidence="2" id="KW-1185">Reference proteome</keyword>